<organism evidence="8 9">
    <name type="scientific">Durusdinium trenchii</name>
    <dbReference type="NCBI Taxonomy" id="1381693"/>
    <lineage>
        <taxon>Eukaryota</taxon>
        <taxon>Sar</taxon>
        <taxon>Alveolata</taxon>
        <taxon>Dinophyceae</taxon>
        <taxon>Suessiales</taxon>
        <taxon>Symbiodiniaceae</taxon>
        <taxon>Durusdinium</taxon>
    </lineage>
</organism>
<feature type="region of interest" description="Disordered" evidence="5">
    <location>
        <begin position="1"/>
        <end position="26"/>
    </location>
</feature>
<feature type="transmembrane region" description="Helical" evidence="6">
    <location>
        <begin position="31"/>
        <end position="51"/>
    </location>
</feature>
<evidence type="ECO:0000259" key="7">
    <source>
        <dbReference type="Pfam" id="PF00892"/>
    </source>
</evidence>
<feature type="transmembrane region" description="Helical" evidence="6">
    <location>
        <begin position="131"/>
        <end position="164"/>
    </location>
</feature>
<feature type="transmembrane region" description="Helical" evidence="6">
    <location>
        <begin position="308"/>
        <end position="326"/>
    </location>
</feature>
<keyword evidence="4 6" id="KW-0472">Membrane</keyword>
<gene>
    <name evidence="8" type="ORF">CCMP2556_LOCUS14793</name>
</gene>
<sequence length="375" mass="39570">MTGTIRTRSQPSVVASHEESDPKPHHCSGHVRGILATLLGALSLAIAALLVKVCAKSLSTLDILCGRAILQTCFVGVVFLTRCESPWGPRNLRGWLSLRGFLGCCAVVFYFMGIIALPLSDSISIYSVKPIFAALLGACVLGEPLTCIHAIATGLSLCGCILVAKEEHGASKSKHAADLYLDPVIAVVLLLLAALMAAGTTITTRKVMAGTALKAEVPVWYFCFMDLLLLGIATPFVYGTSFGKRSGDISWQHLVALAGVAICSVLGQQLFTLGLRHIPSALSTLLLQMETVDAFILQIVFVGKVGPMSLVGASLICIGTASLALFELRETRRDAESDSSPLSGDSCGASGSIDSRDLESHPVGHAVEEEAEHLN</sequence>
<dbReference type="PANTHER" id="PTHR22911">
    <property type="entry name" value="ACYL-MALONYL CONDENSING ENZYME-RELATED"/>
    <property type="match status" value="1"/>
</dbReference>
<feature type="compositionally biased region" description="Polar residues" evidence="5">
    <location>
        <begin position="1"/>
        <end position="13"/>
    </location>
</feature>
<evidence type="ECO:0000256" key="2">
    <source>
        <dbReference type="ARBA" id="ARBA00022692"/>
    </source>
</evidence>
<dbReference type="EMBL" id="CAXAMN010007668">
    <property type="protein sequence ID" value="CAK9022344.1"/>
    <property type="molecule type" value="Genomic_DNA"/>
</dbReference>
<proteinExistence type="predicted"/>
<accession>A0ABP0K8B3</accession>
<evidence type="ECO:0000256" key="1">
    <source>
        <dbReference type="ARBA" id="ARBA00004141"/>
    </source>
</evidence>
<feature type="transmembrane region" description="Helical" evidence="6">
    <location>
        <begin position="250"/>
        <end position="273"/>
    </location>
</feature>
<dbReference type="SUPFAM" id="SSF103481">
    <property type="entry name" value="Multidrug resistance efflux transporter EmrE"/>
    <property type="match status" value="2"/>
</dbReference>
<comment type="caution">
    <text evidence="8">The sequence shown here is derived from an EMBL/GenBank/DDBJ whole genome shotgun (WGS) entry which is preliminary data.</text>
</comment>
<feature type="domain" description="EamA" evidence="7">
    <location>
        <begin position="32"/>
        <end position="163"/>
    </location>
</feature>
<feature type="transmembrane region" description="Helical" evidence="6">
    <location>
        <begin position="184"/>
        <end position="207"/>
    </location>
</feature>
<dbReference type="Proteomes" id="UP001642484">
    <property type="component" value="Unassembled WGS sequence"/>
</dbReference>
<evidence type="ECO:0000256" key="4">
    <source>
        <dbReference type="ARBA" id="ARBA00023136"/>
    </source>
</evidence>
<evidence type="ECO:0000313" key="8">
    <source>
        <dbReference type="EMBL" id="CAK9022344.1"/>
    </source>
</evidence>
<feature type="transmembrane region" description="Helical" evidence="6">
    <location>
        <begin position="219"/>
        <end position="238"/>
    </location>
</feature>
<protein>
    <recommendedName>
        <fullName evidence="7">EamA domain-containing protein</fullName>
    </recommendedName>
</protein>
<dbReference type="PANTHER" id="PTHR22911:SF6">
    <property type="entry name" value="SOLUTE CARRIER FAMILY 35 MEMBER G1"/>
    <property type="match status" value="1"/>
</dbReference>
<evidence type="ECO:0000256" key="5">
    <source>
        <dbReference type="SAM" id="MobiDB-lite"/>
    </source>
</evidence>
<dbReference type="InterPro" id="IPR037185">
    <property type="entry name" value="EmrE-like"/>
</dbReference>
<feature type="transmembrane region" description="Helical" evidence="6">
    <location>
        <begin position="63"/>
        <end position="80"/>
    </location>
</feature>
<evidence type="ECO:0000313" key="9">
    <source>
        <dbReference type="Proteomes" id="UP001642484"/>
    </source>
</evidence>
<dbReference type="InterPro" id="IPR000620">
    <property type="entry name" value="EamA_dom"/>
</dbReference>
<feature type="compositionally biased region" description="Basic and acidic residues" evidence="5">
    <location>
        <begin position="354"/>
        <end position="375"/>
    </location>
</feature>
<keyword evidence="2 6" id="KW-0812">Transmembrane</keyword>
<name>A0ABP0K8B3_9DINO</name>
<comment type="subcellular location">
    <subcellularLocation>
        <location evidence="1">Membrane</location>
        <topology evidence="1">Multi-pass membrane protein</topology>
    </subcellularLocation>
</comment>
<feature type="region of interest" description="Disordered" evidence="5">
    <location>
        <begin position="336"/>
        <end position="375"/>
    </location>
</feature>
<dbReference type="Pfam" id="PF00892">
    <property type="entry name" value="EamA"/>
    <property type="match status" value="1"/>
</dbReference>
<reference evidence="8 9" key="1">
    <citation type="submission" date="2024-02" db="EMBL/GenBank/DDBJ databases">
        <authorList>
            <person name="Chen Y."/>
            <person name="Shah S."/>
            <person name="Dougan E. K."/>
            <person name="Thang M."/>
            <person name="Chan C."/>
        </authorList>
    </citation>
    <scope>NUCLEOTIDE SEQUENCE [LARGE SCALE GENOMIC DNA]</scope>
</reference>
<feature type="transmembrane region" description="Helical" evidence="6">
    <location>
        <begin position="100"/>
        <end position="119"/>
    </location>
</feature>
<keyword evidence="3 6" id="KW-1133">Transmembrane helix</keyword>
<evidence type="ECO:0000256" key="6">
    <source>
        <dbReference type="SAM" id="Phobius"/>
    </source>
</evidence>
<keyword evidence="9" id="KW-1185">Reference proteome</keyword>
<evidence type="ECO:0000256" key="3">
    <source>
        <dbReference type="ARBA" id="ARBA00022989"/>
    </source>
</evidence>